<name>A0ABQ9XWW4_9EUKA</name>
<feature type="signal peptide" evidence="1">
    <location>
        <begin position="1"/>
        <end position="19"/>
    </location>
</feature>
<evidence type="ECO:0000313" key="2">
    <source>
        <dbReference type="EMBL" id="KAK2955963.1"/>
    </source>
</evidence>
<proteinExistence type="predicted"/>
<dbReference type="EMBL" id="JARBJD010000061">
    <property type="protein sequence ID" value="KAK2955963.1"/>
    <property type="molecule type" value="Genomic_DNA"/>
</dbReference>
<comment type="caution">
    <text evidence="2">The sequence shown here is derived from an EMBL/GenBank/DDBJ whole genome shotgun (WGS) entry which is preliminary data.</text>
</comment>
<sequence>MFFLFALLSASNFRSTSNAQAPPIGVALEDQVPNEGTANLVLEFNAATDCPASSKITLFFTENGPTPPAPVEITIDSTPAPDTAKKTVTCPLTDIGGTKSLQFGTLYKLTSYKYGTEDAVTVNLGPIQVERELDEVKVVLEPKNKTTLTITASVEEAPDEDFPADATFTPKTKGGKIITRKFTFKAGEKSVSEDFKLAAAEADDTLVYGEEYKITTDGFYIRGSPITIEDYTTLDIVPKLDKKGEKPDGAVDEVSITIKNGLLPKDVAKDKPKQNLKLTTVEPAKSNEEFILNKAEGINWTHTKGQVVVKYIYNVVKMKKYPAGENVKLKATLEVDDLKWENVEFAYTEGAKSVTSVVAALFAVFALVF</sequence>
<evidence type="ECO:0000256" key="1">
    <source>
        <dbReference type="SAM" id="SignalP"/>
    </source>
</evidence>
<evidence type="ECO:0000313" key="3">
    <source>
        <dbReference type="Proteomes" id="UP001281761"/>
    </source>
</evidence>
<feature type="chain" id="PRO_5046380192" evidence="1">
    <location>
        <begin position="20"/>
        <end position="369"/>
    </location>
</feature>
<reference evidence="2 3" key="1">
    <citation type="journal article" date="2022" name="bioRxiv">
        <title>Genomics of Preaxostyla Flagellates Illuminates Evolutionary Transitions and the Path Towards Mitochondrial Loss.</title>
        <authorList>
            <person name="Novak L.V.F."/>
            <person name="Treitli S.C."/>
            <person name="Pyrih J."/>
            <person name="Halakuc P."/>
            <person name="Pipaliya S.V."/>
            <person name="Vacek V."/>
            <person name="Brzon O."/>
            <person name="Soukal P."/>
            <person name="Eme L."/>
            <person name="Dacks J.B."/>
            <person name="Karnkowska A."/>
            <person name="Elias M."/>
            <person name="Hampl V."/>
        </authorList>
    </citation>
    <scope>NUCLEOTIDE SEQUENCE [LARGE SCALE GENOMIC DNA]</scope>
    <source>
        <strain evidence="2">NAU3</strain>
        <tissue evidence="2">Gut</tissue>
    </source>
</reference>
<keyword evidence="3" id="KW-1185">Reference proteome</keyword>
<accession>A0ABQ9XWW4</accession>
<organism evidence="2 3">
    <name type="scientific">Blattamonas nauphoetae</name>
    <dbReference type="NCBI Taxonomy" id="2049346"/>
    <lineage>
        <taxon>Eukaryota</taxon>
        <taxon>Metamonada</taxon>
        <taxon>Preaxostyla</taxon>
        <taxon>Oxymonadida</taxon>
        <taxon>Blattamonas</taxon>
    </lineage>
</organism>
<gene>
    <name evidence="2" type="ORF">BLNAU_9123</name>
</gene>
<dbReference type="Proteomes" id="UP001281761">
    <property type="component" value="Unassembled WGS sequence"/>
</dbReference>
<protein>
    <submittedName>
        <fullName evidence="2">Uncharacterized protein</fullName>
    </submittedName>
</protein>
<keyword evidence="1" id="KW-0732">Signal</keyword>